<evidence type="ECO:0000313" key="3">
    <source>
        <dbReference type="Proteomes" id="UP000276991"/>
    </source>
</evidence>
<dbReference type="OrthoDB" id="10382641at2759"/>
<sequence length="88" mass="10041">MSVNLHFLHLDNGRPNSRSQLKTANIHLSSGDDEQYHVSRREMNPADYAYSDPLGPASPRPRTGLRRSDVENVESFEDEQFDESLLPE</sequence>
<organism evidence="2 3">
    <name type="scientific">Acanthocheilonema viteae</name>
    <name type="common">Filarial nematode worm</name>
    <name type="synonym">Dipetalonema viteae</name>
    <dbReference type="NCBI Taxonomy" id="6277"/>
    <lineage>
        <taxon>Eukaryota</taxon>
        <taxon>Metazoa</taxon>
        <taxon>Ecdysozoa</taxon>
        <taxon>Nematoda</taxon>
        <taxon>Chromadorea</taxon>
        <taxon>Rhabditida</taxon>
        <taxon>Spirurina</taxon>
        <taxon>Spiruromorpha</taxon>
        <taxon>Filarioidea</taxon>
        <taxon>Onchocercidae</taxon>
        <taxon>Acanthocheilonema</taxon>
    </lineage>
</organism>
<feature type="region of interest" description="Disordered" evidence="1">
    <location>
        <begin position="28"/>
        <end position="88"/>
    </location>
</feature>
<keyword evidence="3" id="KW-1185">Reference proteome</keyword>
<accession>A0A498SU29</accession>
<dbReference type="STRING" id="6277.A0A498SU29"/>
<evidence type="ECO:0000313" key="2">
    <source>
        <dbReference type="EMBL" id="VBB33655.1"/>
    </source>
</evidence>
<dbReference type="EMBL" id="UPTC01002587">
    <property type="protein sequence ID" value="VBB33655.1"/>
    <property type="molecule type" value="Genomic_DNA"/>
</dbReference>
<feature type="compositionally biased region" description="Acidic residues" evidence="1">
    <location>
        <begin position="71"/>
        <end position="82"/>
    </location>
</feature>
<dbReference type="Proteomes" id="UP000276991">
    <property type="component" value="Unassembled WGS sequence"/>
</dbReference>
<protein>
    <submittedName>
        <fullName evidence="2">Uncharacterized protein</fullName>
    </submittedName>
</protein>
<evidence type="ECO:0000256" key="1">
    <source>
        <dbReference type="SAM" id="MobiDB-lite"/>
    </source>
</evidence>
<gene>
    <name evidence="2" type="ORF">NAV_LOCUS8446</name>
</gene>
<feature type="compositionally biased region" description="Basic and acidic residues" evidence="1">
    <location>
        <begin position="34"/>
        <end position="44"/>
    </location>
</feature>
<reference evidence="2 3" key="1">
    <citation type="submission" date="2018-08" db="EMBL/GenBank/DDBJ databases">
        <authorList>
            <person name="Laetsch R D."/>
            <person name="Stevens L."/>
            <person name="Kumar S."/>
            <person name="Blaxter L. M."/>
        </authorList>
    </citation>
    <scope>NUCLEOTIDE SEQUENCE [LARGE SCALE GENOMIC DNA]</scope>
</reference>
<name>A0A498SU29_ACAVI</name>
<dbReference type="AlphaFoldDB" id="A0A498SU29"/>
<proteinExistence type="predicted"/>